<dbReference type="GO" id="GO:0000421">
    <property type="term" value="C:autophagosome membrane"/>
    <property type="evidence" value="ECO:0007669"/>
    <property type="project" value="TreeGrafter"/>
</dbReference>
<comment type="subunit">
    <text evidence="6">Forms a conjugate with ATG5.</text>
</comment>
<dbReference type="EMBL" id="JACMSC010000012">
    <property type="protein sequence ID" value="KAG6494735.1"/>
    <property type="molecule type" value="Genomic_DNA"/>
</dbReference>
<evidence type="ECO:0000256" key="2">
    <source>
        <dbReference type="ARBA" id="ARBA00022499"/>
    </source>
</evidence>
<dbReference type="GO" id="GO:0000422">
    <property type="term" value="P:autophagy of mitochondrion"/>
    <property type="evidence" value="ECO:0007669"/>
    <property type="project" value="TreeGrafter"/>
</dbReference>
<evidence type="ECO:0000256" key="4">
    <source>
        <dbReference type="ARBA" id="ARBA00023006"/>
    </source>
</evidence>
<organism evidence="7 8">
    <name type="scientific">Zingiber officinale</name>
    <name type="common">Ginger</name>
    <name type="synonym">Amomum zingiber</name>
    <dbReference type="NCBI Taxonomy" id="94328"/>
    <lineage>
        <taxon>Eukaryota</taxon>
        <taxon>Viridiplantae</taxon>
        <taxon>Streptophyta</taxon>
        <taxon>Embryophyta</taxon>
        <taxon>Tracheophyta</taxon>
        <taxon>Spermatophyta</taxon>
        <taxon>Magnoliopsida</taxon>
        <taxon>Liliopsida</taxon>
        <taxon>Zingiberales</taxon>
        <taxon>Zingiberaceae</taxon>
        <taxon>Zingiber</taxon>
    </lineage>
</organism>
<dbReference type="PANTHER" id="PTHR13385">
    <property type="entry name" value="AUTOPHAGY PROTEIN 12"/>
    <property type="match status" value="1"/>
</dbReference>
<dbReference type="Gene3D" id="3.10.20.90">
    <property type="entry name" value="Phosphatidylinositol 3-kinase Catalytic Subunit, Chain A, domain 1"/>
    <property type="match status" value="1"/>
</dbReference>
<gene>
    <name evidence="7" type="ORF">ZIOFF_042496</name>
</gene>
<dbReference type="Proteomes" id="UP000734854">
    <property type="component" value="Unassembled WGS sequence"/>
</dbReference>
<evidence type="ECO:0000256" key="3">
    <source>
        <dbReference type="ARBA" id="ARBA00022786"/>
    </source>
</evidence>
<dbReference type="CDD" id="cd01612">
    <property type="entry name" value="Ubl_ATG12"/>
    <property type="match status" value="1"/>
</dbReference>
<keyword evidence="3 6" id="KW-0833">Ubl conjugation pathway</keyword>
<dbReference type="Pfam" id="PF04110">
    <property type="entry name" value="APG12"/>
    <property type="match status" value="1"/>
</dbReference>
<evidence type="ECO:0000313" key="7">
    <source>
        <dbReference type="EMBL" id="KAG6494735.1"/>
    </source>
</evidence>
<dbReference type="GO" id="GO:0000045">
    <property type="term" value="P:autophagosome assembly"/>
    <property type="evidence" value="ECO:0007669"/>
    <property type="project" value="InterPro"/>
</dbReference>
<dbReference type="SUPFAM" id="SSF54236">
    <property type="entry name" value="Ubiquitin-like"/>
    <property type="match status" value="1"/>
</dbReference>
<comment type="caution">
    <text evidence="7">The sequence shown here is derived from an EMBL/GenBank/DDBJ whole genome shotgun (WGS) entry which is preliminary data.</text>
</comment>
<evidence type="ECO:0000256" key="5">
    <source>
        <dbReference type="ARBA" id="ARBA00058245"/>
    </source>
</evidence>
<dbReference type="FunFam" id="3.10.20.90:FF:000150">
    <property type="entry name" value="Ubiquitin-like protein ATG12"/>
    <property type="match status" value="1"/>
</dbReference>
<dbReference type="InterPro" id="IPR007590">
    <property type="entry name" value="Saf4/Yju2"/>
</dbReference>
<dbReference type="GO" id="GO:0034727">
    <property type="term" value="P:piecemeal microautophagy of the nucleus"/>
    <property type="evidence" value="ECO:0007669"/>
    <property type="project" value="TreeGrafter"/>
</dbReference>
<evidence type="ECO:0000256" key="1">
    <source>
        <dbReference type="ARBA" id="ARBA00007778"/>
    </source>
</evidence>
<comment type="similarity">
    <text evidence="1 6">Belongs to the ATG12 family.</text>
</comment>
<dbReference type="PANTHER" id="PTHR13385:SF0">
    <property type="entry name" value="UBIQUITIN-LIKE PROTEIN ATG12"/>
    <property type="match status" value="1"/>
</dbReference>
<dbReference type="GO" id="GO:0019776">
    <property type="term" value="F:Atg8-family ligase activity"/>
    <property type="evidence" value="ECO:0007669"/>
    <property type="project" value="TreeGrafter"/>
</dbReference>
<comment type="function">
    <text evidence="6">Ubiquitin-like protein involved in cytoplasm to vacuole transport (Cvt) and autophagic vesicle formation.</text>
</comment>
<sequence length="316" mass="35298">MVGWPDGASRPPDAKAPLWWKFRQPAWRFEEESGCDGEATGSRCGASRSSDRRLVPLLGQGGVSSTFPRTSNGGSPTWAEETGFASTSVCAAHAAVHLSIQWGSFSALPNFLLRSSMAADSPTADRKVVVHLRATGDAPILKQAKFKISGSDKFSKVIEFLRRQLHRDTLFVYINSSFSPNPDELVIDLYNENNLGFRRRLFSNRGGDPGQAKMGKRKVLNKDYPPDFDPAKTPRRKQPKNQQIKVQMMLPMSIRCNTCGTYIYKGTKFNSRKEDVIGEVRWFLFLFLFSVTWLLDLSCSQRSLSLSRYSGIASPS</sequence>
<comment type="function">
    <text evidence="5">Ubiquitin-like protein involved in cytoplasm to vacuole transport (Cvt) and autophagy vesicles formation. Conjugation with ATG5 through a ubiquitin-like conjugating system is essential for its function. ATG12/ATG5 conjugate has an essential role in plant nutrient recycling.</text>
</comment>
<dbReference type="GO" id="GO:0061723">
    <property type="term" value="P:glycophagy"/>
    <property type="evidence" value="ECO:0007669"/>
    <property type="project" value="TreeGrafter"/>
</dbReference>
<dbReference type="GO" id="GO:0034274">
    <property type="term" value="C:Atg12-Atg5-Atg16 complex"/>
    <property type="evidence" value="ECO:0007669"/>
    <property type="project" value="TreeGrafter"/>
</dbReference>
<dbReference type="GO" id="GO:0000398">
    <property type="term" value="P:mRNA splicing, via spliceosome"/>
    <property type="evidence" value="ECO:0007669"/>
    <property type="project" value="InterPro"/>
</dbReference>
<dbReference type="Pfam" id="PF04502">
    <property type="entry name" value="Saf4_Yju2"/>
    <property type="match status" value="1"/>
</dbReference>
<dbReference type="AlphaFoldDB" id="A0A8J5FRR2"/>
<keyword evidence="8" id="KW-1185">Reference proteome</keyword>
<protein>
    <recommendedName>
        <fullName evidence="6">Ubiquitin-like protein ATG12</fullName>
    </recommendedName>
</protein>
<dbReference type="InterPro" id="IPR029071">
    <property type="entry name" value="Ubiquitin-like_domsf"/>
</dbReference>
<evidence type="ECO:0000313" key="8">
    <source>
        <dbReference type="Proteomes" id="UP000734854"/>
    </source>
</evidence>
<dbReference type="GO" id="GO:0034045">
    <property type="term" value="C:phagophore assembly site membrane"/>
    <property type="evidence" value="ECO:0007669"/>
    <property type="project" value="TreeGrafter"/>
</dbReference>
<keyword evidence="4 6" id="KW-0072">Autophagy</keyword>
<proteinExistence type="inferred from homology"/>
<name>A0A8J5FRR2_ZINOF</name>
<dbReference type="InterPro" id="IPR007242">
    <property type="entry name" value="Atg12"/>
</dbReference>
<evidence type="ECO:0000256" key="6">
    <source>
        <dbReference type="RuleBase" id="RU361201"/>
    </source>
</evidence>
<dbReference type="GO" id="GO:0097352">
    <property type="term" value="P:autophagosome maturation"/>
    <property type="evidence" value="ECO:0007669"/>
    <property type="project" value="TreeGrafter"/>
</dbReference>
<reference evidence="7 8" key="1">
    <citation type="submission" date="2020-08" db="EMBL/GenBank/DDBJ databases">
        <title>Plant Genome Project.</title>
        <authorList>
            <person name="Zhang R.-G."/>
        </authorList>
    </citation>
    <scope>NUCLEOTIDE SEQUENCE [LARGE SCALE GENOMIC DNA]</scope>
    <source>
        <tissue evidence="7">Rhizome</tissue>
    </source>
</reference>
<keyword evidence="2 6" id="KW-1017">Isopeptide bond</keyword>
<accession>A0A8J5FRR2</accession>